<evidence type="ECO:0000256" key="1">
    <source>
        <dbReference type="ARBA" id="ARBA00004141"/>
    </source>
</evidence>
<comment type="subcellular location">
    <subcellularLocation>
        <location evidence="5">Cell membrane</location>
        <topology evidence="5">Multi-pass membrane protein</topology>
    </subcellularLocation>
    <subcellularLocation>
        <location evidence="1">Membrane</location>
        <topology evidence="1">Multi-pass membrane protein</topology>
    </subcellularLocation>
</comment>
<dbReference type="InterPro" id="IPR035906">
    <property type="entry name" value="MetI-like_sf"/>
</dbReference>
<feature type="domain" description="ABC transmembrane type-1" evidence="6">
    <location>
        <begin position="352"/>
        <end position="542"/>
    </location>
</feature>
<keyword evidence="2 5" id="KW-0812">Transmembrane</keyword>
<reference evidence="7" key="1">
    <citation type="submission" date="2013-10" db="EMBL/GenBank/DDBJ databases">
        <title>Draft genome sequence of Clostridium botulinum type B strain Osaka05.</title>
        <authorList>
            <person name="Sakaguchi Y."/>
            <person name="Hosomi K."/>
            <person name="Uchiyama J."/>
            <person name="Ogura Y."/>
            <person name="Sakaguchi M."/>
            <person name="Kohda T."/>
            <person name="Mukamoto M."/>
            <person name="Misawa N."/>
            <person name="Matsuzaki S."/>
            <person name="Hayashi T."/>
            <person name="Kozaki S."/>
        </authorList>
    </citation>
    <scope>NUCLEOTIDE SEQUENCE</scope>
    <source>
        <strain evidence="7">Osaka05</strain>
    </source>
</reference>
<feature type="transmembrane region" description="Helical" evidence="5">
    <location>
        <begin position="414"/>
        <end position="431"/>
    </location>
</feature>
<dbReference type="PROSITE" id="PS50928">
    <property type="entry name" value="ABC_TM1"/>
    <property type="match status" value="2"/>
</dbReference>
<dbReference type="InterPro" id="IPR000515">
    <property type="entry name" value="MetI-like"/>
</dbReference>
<dbReference type="AlphaFoldDB" id="A0A0S6U4Y0"/>
<dbReference type="RefSeq" id="WP_030034298.1">
    <property type="nucleotide sequence ID" value="NZ_DF384213.1"/>
</dbReference>
<feature type="domain" description="ABC transmembrane type-1" evidence="6">
    <location>
        <begin position="70"/>
        <end position="269"/>
    </location>
</feature>
<dbReference type="GO" id="GO:0055085">
    <property type="term" value="P:transmembrane transport"/>
    <property type="evidence" value="ECO:0007669"/>
    <property type="project" value="InterPro"/>
</dbReference>
<dbReference type="SUPFAM" id="SSF161098">
    <property type="entry name" value="MetI-like"/>
    <property type="match status" value="2"/>
</dbReference>
<feature type="transmembrane region" description="Helical" evidence="5">
    <location>
        <begin position="250"/>
        <end position="272"/>
    </location>
</feature>
<dbReference type="EMBL" id="DF384213">
    <property type="protein sequence ID" value="GAE01660.1"/>
    <property type="molecule type" value="Genomic_DNA"/>
</dbReference>
<feature type="transmembrane region" description="Helical" evidence="5">
    <location>
        <begin position="478"/>
        <end position="502"/>
    </location>
</feature>
<dbReference type="CDD" id="cd06261">
    <property type="entry name" value="TM_PBP2"/>
    <property type="match status" value="2"/>
</dbReference>
<feature type="transmembrane region" description="Helical" evidence="5">
    <location>
        <begin position="147"/>
        <end position="172"/>
    </location>
</feature>
<evidence type="ECO:0000256" key="2">
    <source>
        <dbReference type="ARBA" id="ARBA00022692"/>
    </source>
</evidence>
<keyword evidence="4 5" id="KW-0472">Membrane</keyword>
<gene>
    <name evidence="7" type="ORF">CBO05C_1350</name>
</gene>
<name>A0A0S6U4Y0_CLOBO</name>
<dbReference type="HOGENOM" id="CLU_021838_1_1_9"/>
<evidence type="ECO:0000256" key="5">
    <source>
        <dbReference type="RuleBase" id="RU363032"/>
    </source>
</evidence>
<proteinExistence type="inferred from homology"/>
<feature type="transmembrane region" description="Helical" evidence="5">
    <location>
        <begin position="293"/>
        <end position="326"/>
    </location>
</feature>
<feature type="transmembrane region" description="Helical" evidence="5">
    <location>
        <begin position="69"/>
        <end position="93"/>
    </location>
</feature>
<keyword evidence="3 5" id="KW-1133">Transmembrane helix</keyword>
<dbReference type="Proteomes" id="UP000054164">
    <property type="component" value="Unassembled WGS sequence"/>
</dbReference>
<accession>A0A0S6U4Y0</accession>
<dbReference type="GO" id="GO:0005886">
    <property type="term" value="C:plasma membrane"/>
    <property type="evidence" value="ECO:0007669"/>
    <property type="project" value="UniProtKB-SubCell"/>
</dbReference>
<feature type="transmembrane region" description="Helical" evidence="5">
    <location>
        <begin position="356"/>
        <end position="375"/>
    </location>
</feature>
<evidence type="ECO:0000313" key="7">
    <source>
        <dbReference type="EMBL" id="GAE01660.1"/>
    </source>
</evidence>
<evidence type="ECO:0000259" key="6">
    <source>
        <dbReference type="PROSITE" id="PS50928"/>
    </source>
</evidence>
<feature type="transmembrane region" description="Helical" evidence="5">
    <location>
        <begin position="192"/>
        <end position="214"/>
    </location>
</feature>
<dbReference type="PANTHER" id="PTHR43496:SF1">
    <property type="entry name" value="POLYGALACTURONAN_RHAMNOGALACTURONAN TRANSPORT SYSTEM PERMEASE PROTEIN YTEP"/>
    <property type="match status" value="1"/>
</dbReference>
<protein>
    <submittedName>
        <fullName evidence="7">ABC transporter, permease protein</fullName>
    </submittedName>
</protein>
<evidence type="ECO:0000256" key="3">
    <source>
        <dbReference type="ARBA" id="ARBA00022989"/>
    </source>
</evidence>
<feature type="transmembrane region" description="Helical" evidence="5">
    <location>
        <begin position="387"/>
        <end position="408"/>
    </location>
</feature>
<feature type="transmembrane region" description="Helical" evidence="5">
    <location>
        <begin position="226"/>
        <end position="244"/>
    </location>
</feature>
<dbReference type="PANTHER" id="PTHR43496">
    <property type="entry name" value="PROTEIN LPLB"/>
    <property type="match status" value="1"/>
</dbReference>
<feature type="transmembrane region" description="Helical" evidence="5">
    <location>
        <begin position="522"/>
        <end position="547"/>
    </location>
</feature>
<keyword evidence="5" id="KW-0813">Transport</keyword>
<dbReference type="Gene3D" id="1.10.3720.10">
    <property type="entry name" value="MetI-like"/>
    <property type="match status" value="2"/>
</dbReference>
<organism evidence="7">
    <name type="scientific">Clostridium botulinum B str. Osaka05</name>
    <dbReference type="NCBI Taxonomy" id="1407017"/>
    <lineage>
        <taxon>Bacteria</taxon>
        <taxon>Bacillati</taxon>
        <taxon>Bacillota</taxon>
        <taxon>Clostridia</taxon>
        <taxon>Eubacteriales</taxon>
        <taxon>Clostridiaceae</taxon>
        <taxon>Clostridium</taxon>
    </lineage>
</organism>
<evidence type="ECO:0000256" key="4">
    <source>
        <dbReference type="ARBA" id="ARBA00023136"/>
    </source>
</evidence>
<dbReference type="Pfam" id="PF00528">
    <property type="entry name" value="BPD_transp_1"/>
    <property type="match status" value="2"/>
</dbReference>
<feature type="transmembrane region" description="Helical" evidence="5">
    <location>
        <begin position="23"/>
        <end position="44"/>
    </location>
</feature>
<sequence>MNRKKLRVSNKLDTQFYNILDKALITLIILLVLLFIFWPIICVIKESFFKDGNFTLTLYKDIFKNNKKIIYNSIFVAFICTIFTTLISISIALYASFSSSIVRKIITVILMLTMISPPFVLSLAYINLFGRRGIITHGILKLTLNTYGWRGIVIMETLGLVSMSSLLLISIIGGVNKNFIDASLDLGGGFNYTLIKIVLPIIKPGIIVTGLLAFVRSLSDFGTPMIIGGSFQVLATEVYMNIIANGNFDMAAAMSMLILIPSLIAFLVYRFYMSDFEVFSKDSKKLFSEGYEYKIKGVFAIVLRIITYLFLLVMILQYTSIFLSAITKYKFNKMYFTLDNIKKVYDYNLSSFGRSIIYSLVTGLIGSLLGIFISYYVNRRKIIGGDFIDFISTLPYIIPGTFFGIGYIFAFNKYPLEFTGTAFIVVANCIFKQIPMTTKVSSAVLSGIDLQVEEAAKDLGAPNIFIIKDVILPMLKPAFLVGFINNFTSTMTTIGAIIFLIYPGQKIATVEMFDAIQSGDYGVGSVMASLIIIITLITNILFTNFIIGGRDVSKDKKFRESF</sequence>
<feature type="transmembrane region" description="Helical" evidence="5">
    <location>
        <begin position="105"/>
        <end position="126"/>
    </location>
</feature>
<comment type="similarity">
    <text evidence="5">Belongs to the binding-protein-dependent transport system permease family.</text>
</comment>